<feature type="compositionally biased region" description="Low complexity" evidence="1">
    <location>
        <begin position="295"/>
        <end position="313"/>
    </location>
</feature>
<proteinExistence type="predicted"/>
<feature type="region of interest" description="Disordered" evidence="1">
    <location>
        <begin position="521"/>
        <end position="588"/>
    </location>
</feature>
<feature type="compositionally biased region" description="Polar residues" evidence="1">
    <location>
        <begin position="252"/>
        <end position="269"/>
    </location>
</feature>
<dbReference type="EMBL" id="LSSM01002326">
    <property type="protein sequence ID" value="OMJ22136.1"/>
    <property type="molecule type" value="Genomic_DNA"/>
</dbReference>
<organism evidence="3 4">
    <name type="scientific">Smittium culicis</name>
    <dbReference type="NCBI Taxonomy" id="133412"/>
    <lineage>
        <taxon>Eukaryota</taxon>
        <taxon>Fungi</taxon>
        <taxon>Fungi incertae sedis</taxon>
        <taxon>Zoopagomycota</taxon>
        <taxon>Kickxellomycotina</taxon>
        <taxon>Harpellomycetes</taxon>
        <taxon>Harpellales</taxon>
        <taxon>Legeriomycetaceae</taxon>
        <taxon>Smittium</taxon>
    </lineage>
</organism>
<evidence type="ECO:0000313" key="3">
    <source>
        <dbReference type="EMBL" id="OMJ22136.1"/>
    </source>
</evidence>
<evidence type="ECO:0000256" key="1">
    <source>
        <dbReference type="SAM" id="MobiDB-lite"/>
    </source>
</evidence>
<dbReference type="OrthoDB" id="5649041at2759"/>
<keyword evidence="4" id="KW-1185">Reference proteome</keyword>
<dbReference type="Proteomes" id="UP000187429">
    <property type="component" value="Unassembled WGS sequence"/>
</dbReference>
<dbReference type="AlphaFoldDB" id="A0A1R1Y5W2"/>
<evidence type="ECO:0000313" key="4">
    <source>
        <dbReference type="Proteomes" id="UP000187429"/>
    </source>
</evidence>
<reference evidence="4" key="1">
    <citation type="submission" date="2017-01" db="EMBL/GenBank/DDBJ databases">
        <authorList>
            <person name="Wang Y."/>
            <person name="White M."/>
            <person name="Kvist S."/>
            <person name="Moncalvo J.-M."/>
        </authorList>
    </citation>
    <scope>NUCLEOTIDE SEQUENCE [LARGE SCALE GENOMIC DNA]</scope>
    <source>
        <strain evidence="4">ID-206-W2</strain>
    </source>
</reference>
<comment type="caution">
    <text evidence="3">The sequence shown here is derived from an EMBL/GenBank/DDBJ whole genome shotgun (WGS) entry which is preliminary data.</text>
</comment>
<sequence>MKSCKISLISLISFGYLQFSESNAQMYNDVSDSGYDSNFLDQRWKAIIYNDKNNQQAYNNRGKGFVNQNYFDISGGKDFGAQYGSSNKYSESREMGRYNGFNGGTGHSKLTSYLIKSNSGNSEIPDGPDYVRGSDIPVSNAKNIQNQDIDYIRHGNNGESYPAKSIETTTKVVEKTTTRTKLVTNYVTLSKEYNSDAKYNNGGTDSYPSSAPEYDFGNFGPTRSILKPKPTSNPNTFGSAMGRDPRPVISDVTFNNSFGISGPNRSPVNNAIDDDVNGVSPENGRPMSPNVNEQYGSRPGPPNSYGNGPYNPYQSTYNANGSYKPAPPPDNNEYGPQTPHNSEPRTNPAFVMQCFTVKSPKSGYKETGRQKSTNWKVKRQFDGSRSGGGKIPEHSVRGMMNNDYIYQSQEYAINNDDKNKDWLVKELSTKHGSVRICLVTEMNNNKFSKDDSNFLAQNFPVVEENGYEKIPIIYIIFNEGKDNYQPDKPSNTNDNDYQIVTNTIKYPQFVPYKPMPVSYDTSQTQYTPMPSPVSSYTEKTRISSKRGNSSTETIKSTQITKTNSSEISYTKPTENKTKSTQITKTNSSEISYTKPTETKTKSSVSSSTTVAKTSITYDNTESYPVVFTTVTVDYPGLQEIYAA</sequence>
<keyword evidence="2" id="KW-0732">Signal</keyword>
<feature type="compositionally biased region" description="Polar residues" evidence="1">
    <location>
        <begin position="334"/>
        <end position="345"/>
    </location>
</feature>
<evidence type="ECO:0000256" key="2">
    <source>
        <dbReference type="SAM" id="SignalP"/>
    </source>
</evidence>
<feature type="region of interest" description="Disordered" evidence="1">
    <location>
        <begin position="222"/>
        <end position="346"/>
    </location>
</feature>
<feature type="compositionally biased region" description="Polar residues" evidence="1">
    <location>
        <begin position="521"/>
        <end position="537"/>
    </location>
</feature>
<feature type="chain" id="PRO_5012232667" evidence="2">
    <location>
        <begin position="23"/>
        <end position="643"/>
    </location>
</feature>
<feature type="signal peptide" evidence="2">
    <location>
        <begin position="1"/>
        <end position="22"/>
    </location>
</feature>
<protein>
    <submittedName>
        <fullName evidence="3">Uncharacterized protein</fullName>
    </submittedName>
</protein>
<accession>A0A1R1Y5W2</accession>
<gene>
    <name evidence="3" type="ORF">AYI69_g5511</name>
</gene>
<feature type="compositionally biased region" description="Polar residues" evidence="1">
    <location>
        <begin position="545"/>
        <end position="588"/>
    </location>
</feature>
<name>A0A1R1Y5W2_9FUNG</name>